<comment type="caution">
    <text evidence="6">The sequence shown here is derived from an EMBL/GenBank/DDBJ whole genome shotgun (WGS) entry which is preliminary data.</text>
</comment>
<dbReference type="GO" id="GO:0046872">
    <property type="term" value="F:metal ion binding"/>
    <property type="evidence" value="ECO:0007669"/>
    <property type="project" value="UniProtKB-KW"/>
</dbReference>
<comment type="similarity">
    <text evidence="5">Belongs to the creatininase superfamily.</text>
</comment>
<name>A0A437M1E3_9PROT</name>
<dbReference type="EMBL" id="SACL01000010">
    <property type="protein sequence ID" value="RVT91530.1"/>
    <property type="molecule type" value="Genomic_DNA"/>
</dbReference>
<reference evidence="6 7" key="1">
    <citation type="submission" date="2019-01" db="EMBL/GenBank/DDBJ databases">
        <authorList>
            <person name="Chen W.-M."/>
        </authorList>
    </citation>
    <scope>NUCLEOTIDE SEQUENCE [LARGE SCALE GENOMIC DNA]</scope>
    <source>
        <strain evidence="6 7">CCP-6</strain>
    </source>
</reference>
<evidence type="ECO:0000256" key="2">
    <source>
        <dbReference type="ARBA" id="ARBA00022723"/>
    </source>
</evidence>
<sequence length="253" mass="26730">MTETAWMRLTAPELREAALADALVILPVASIEQHGPHLATGTDTFLGGAVAEATAQKLAAAGERVVVLPVMWHGLAEHHMAFGGTITLDQPTFLAVLKGIARSVARHGFKRLMLLNAHGGNTDAIAVAVTEIGVETGLKVAGGTYWYIAPEVIGPILEDQEGLNHACEAETSMMLHVTTGTMREAELPNAHGPKTSRPAIQPKGLAMQRSFRAITPSGVIGDARRASAEKGEKLLAAISTRLADILGDRALWS</sequence>
<proteinExistence type="inferred from homology"/>
<keyword evidence="2" id="KW-0479">Metal-binding</keyword>
<evidence type="ECO:0000256" key="1">
    <source>
        <dbReference type="ARBA" id="ARBA00001947"/>
    </source>
</evidence>
<dbReference type="RefSeq" id="WP_127789633.1">
    <property type="nucleotide sequence ID" value="NZ_SACL01000010.1"/>
</dbReference>
<dbReference type="SUPFAM" id="SSF102215">
    <property type="entry name" value="Creatininase"/>
    <property type="match status" value="1"/>
</dbReference>
<evidence type="ECO:0000313" key="6">
    <source>
        <dbReference type="EMBL" id="RVT91530.1"/>
    </source>
</evidence>
<evidence type="ECO:0000256" key="3">
    <source>
        <dbReference type="ARBA" id="ARBA00022801"/>
    </source>
</evidence>
<accession>A0A437M1E3</accession>
<keyword evidence="7" id="KW-1185">Reference proteome</keyword>
<evidence type="ECO:0000256" key="5">
    <source>
        <dbReference type="ARBA" id="ARBA00024029"/>
    </source>
</evidence>
<dbReference type="PANTHER" id="PTHR35005">
    <property type="entry name" value="3-DEHYDRO-SCYLLO-INOSOSE HYDROLASE"/>
    <property type="match status" value="1"/>
</dbReference>
<dbReference type="GO" id="GO:0016811">
    <property type="term" value="F:hydrolase activity, acting on carbon-nitrogen (but not peptide) bonds, in linear amides"/>
    <property type="evidence" value="ECO:0007669"/>
    <property type="project" value="TreeGrafter"/>
</dbReference>
<dbReference type="Pfam" id="PF02633">
    <property type="entry name" value="Creatininase"/>
    <property type="match status" value="1"/>
</dbReference>
<dbReference type="GO" id="GO:0009231">
    <property type="term" value="P:riboflavin biosynthetic process"/>
    <property type="evidence" value="ECO:0007669"/>
    <property type="project" value="TreeGrafter"/>
</dbReference>
<gene>
    <name evidence="6" type="ORF">EOD42_21405</name>
</gene>
<organism evidence="6 7">
    <name type="scientific">Rhodovarius crocodyli</name>
    <dbReference type="NCBI Taxonomy" id="1979269"/>
    <lineage>
        <taxon>Bacteria</taxon>
        <taxon>Pseudomonadati</taxon>
        <taxon>Pseudomonadota</taxon>
        <taxon>Alphaproteobacteria</taxon>
        <taxon>Acetobacterales</taxon>
        <taxon>Roseomonadaceae</taxon>
        <taxon>Rhodovarius</taxon>
    </lineage>
</organism>
<dbReference type="AlphaFoldDB" id="A0A437M1E3"/>
<keyword evidence="3" id="KW-0378">Hydrolase</keyword>
<dbReference type="InterPro" id="IPR003785">
    <property type="entry name" value="Creatininase/forma_Hydrolase"/>
</dbReference>
<evidence type="ECO:0000256" key="4">
    <source>
        <dbReference type="ARBA" id="ARBA00022833"/>
    </source>
</evidence>
<dbReference type="Gene3D" id="3.40.50.10310">
    <property type="entry name" value="Creatininase"/>
    <property type="match status" value="1"/>
</dbReference>
<protein>
    <submittedName>
        <fullName evidence="6">Creatininase family protein</fullName>
    </submittedName>
</protein>
<dbReference type="OrthoDB" id="9801445at2"/>
<dbReference type="PANTHER" id="PTHR35005:SF1">
    <property type="entry name" value="2-AMINO-5-FORMYLAMINO-6-RIBOSYLAMINOPYRIMIDIN-4(3H)-ONE 5'-MONOPHOSPHATE DEFORMYLASE"/>
    <property type="match status" value="1"/>
</dbReference>
<dbReference type="Proteomes" id="UP000282957">
    <property type="component" value="Unassembled WGS sequence"/>
</dbReference>
<comment type="cofactor">
    <cofactor evidence="1">
        <name>Zn(2+)</name>
        <dbReference type="ChEBI" id="CHEBI:29105"/>
    </cofactor>
</comment>
<keyword evidence="4" id="KW-0862">Zinc</keyword>
<evidence type="ECO:0000313" key="7">
    <source>
        <dbReference type="Proteomes" id="UP000282957"/>
    </source>
</evidence>
<dbReference type="InterPro" id="IPR024087">
    <property type="entry name" value="Creatininase-like_sf"/>
</dbReference>